<comment type="similarity">
    <text evidence="6">Belongs to the inorganic carbon transporter (TC 9.A.2) DabA family.</text>
</comment>
<keyword evidence="5 6" id="KW-0472">Membrane</keyword>
<comment type="subunit">
    <text evidence="6">Forms a complex with DabB.</text>
</comment>
<evidence type="ECO:0000256" key="6">
    <source>
        <dbReference type="HAMAP-Rule" id="MF_01871"/>
    </source>
</evidence>
<keyword evidence="1 6" id="KW-0813">Transport</keyword>
<keyword evidence="4 6" id="KW-0862">Zinc</keyword>
<comment type="caution">
    <text evidence="7">The sequence shown here is derived from an EMBL/GenBank/DDBJ whole genome shotgun (WGS) entry which is preliminary data.</text>
</comment>
<accession>A0ABW5SCA3</accession>
<evidence type="ECO:0000256" key="4">
    <source>
        <dbReference type="ARBA" id="ARBA00022833"/>
    </source>
</evidence>
<dbReference type="HAMAP" id="MF_01871">
    <property type="entry name" value="DabA"/>
    <property type="match status" value="1"/>
</dbReference>
<dbReference type="Pfam" id="PF10070">
    <property type="entry name" value="DabA"/>
    <property type="match status" value="1"/>
</dbReference>
<evidence type="ECO:0000256" key="5">
    <source>
        <dbReference type="ARBA" id="ARBA00023136"/>
    </source>
</evidence>
<dbReference type="InterPro" id="IPR018752">
    <property type="entry name" value="DabA"/>
</dbReference>
<gene>
    <name evidence="6" type="primary">dabA</name>
    <name evidence="7" type="ORF">ACFSQ0_05215</name>
</gene>
<feature type="binding site" evidence="6">
    <location>
        <position position="471"/>
    </location>
    <ligand>
        <name>Zn(2+)</name>
        <dbReference type="ChEBI" id="CHEBI:29105"/>
    </ligand>
</feature>
<sequence length="762" mass="87225">MSESSIKKEIENLLNKIADTQPLYAFVTSNQLSGYQHLPFEDAVLSAKKELQINPYPNADQFKKAYLNGEINADILSNLLTQNGIIGHPETCFEQLAQESETHQKQYDRLDQLHIKWLSSFLDEGVAEWAMPFREKGFYAAWKKLAATDKQIRKGKITELPKTAEENILFVLNRYPKEKQKIILKSQLLALPGWLGYIKHREKNKPDWQKEYPITPLDFLAVRLGLAYAIDYDLRSKAEVTSDSHQNKTSSLSHIWLNAWEQSWQIAFEEKIKNGLTQNNELDSQTTKDLDAQWVFCIDTRSERIRRIIESNQRNETFGYAGFFGLAMKYKCPDTQQTYNACPPILDPAFTAKETPLENQDKKFKRYKKQKESIGFYDYFLKRLKNMLPAAFGFVEGAGLLYGFHLIKSTVTPAHRYKLGKPIVKKEQIAEPELFDSNQPVALNTKIEIVKTAFEMMGWKKFAPLVIFAGHGSTSTNNPFASSLDCGACAAHAGGPNARLLAKLANSFEVRKGLREQYNINIPEDTLFIGAQHNTTTEKIELYYHTENSKQLKRIKEIEAYLEQVQQSCLSERLGNENNLKKLASKKGLNWAEVRPEWGLAKNAGFLIGPRSLSQQIDLGTEVFLHSYDYKLDPEAKALENILLGPMVVTQWINNHYYFSTVDNENLGGGSKIFHNITGKFGVIEGNMGDLKRGLPQQSLYQNDKKYYHHPLRLSVYINAPKQMVQQILDKHQHLNQLAMNKWIHIFSIDPENKNKISNVVN</sequence>
<reference evidence="8" key="1">
    <citation type="journal article" date="2019" name="Int. J. Syst. Evol. Microbiol.">
        <title>The Global Catalogue of Microorganisms (GCM) 10K type strain sequencing project: providing services to taxonomists for standard genome sequencing and annotation.</title>
        <authorList>
            <consortium name="The Broad Institute Genomics Platform"/>
            <consortium name="The Broad Institute Genome Sequencing Center for Infectious Disease"/>
            <person name="Wu L."/>
            <person name="Ma J."/>
        </authorList>
    </citation>
    <scope>NUCLEOTIDE SEQUENCE [LARGE SCALE GENOMIC DNA]</scope>
    <source>
        <strain evidence="8">KCTC 42255</strain>
    </source>
</reference>
<feature type="binding site" evidence="6">
    <location>
        <position position="486"/>
    </location>
    <ligand>
        <name>Zn(2+)</name>
        <dbReference type="ChEBI" id="CHEBI:29105"/>
    </ligand>
</feature>
<evidence type="ECO:0000313" key="7">
    <source>
        <dbReference type="EMBL" id="MFD2697383.1"/>
    </source>
</evidence>
<comment type="cofactor">
    <cofactor evidence="6">
        <name>Zn(2+)</name>
        <dbReference type="ChEBI" id="CHEBI:29105"/>
    </cofactor>
</comment>
<evidence type="ECO:0000256" key="3">
    <source>
        <dbReference type="ARBA" id="ARBA00022723"/>
    </source>
</evidence>
<keyword evidence="8" id="KW-1185">Reference proteome</keyword>
<organism evidence="7 8">
    <name type="scientific">Mesonia sediminis</name>
    <dbReference type="NCBI Taxonomy" id="1703946"/>
    <lineage>
        <taxon>Bacteria</taxon>
        <taxon>Pseudomonadati</taxon>
        <taxon>Bacteroidota</taxon>
        <taxon>Flavobacteriia</taxon>
        <taxon>Flavobacteriales</taxon>
        <taxon>Flavobacteriaceae</taxon>
        <taxon>Mesonia</taxon>
    </lineage>
</organism>
<evidence type="ECO:0000313" key="8">
    <source>
        <dbReference type="Proteomes" id="UP001597357"/>
    </source>
</evidence>
<feature type="binding site" evidence="6">
    <location>
        <position position="297"/>
    </location>
    <ligand>
        <name>Zn(2+)</name>
        <dbReference type="ChEBI" id="CHEBI:29105"/>
    </ligand>
</feature>
<evidence type="ECO:0000256" key="1">
    <source>
        <dbReference type="ARBA" id="ARBA00022448"/>
    </source>
</evidence>
<dbReference type="RefSeq" id="WP_379045133.1">
    <property type="nucleotide sequence ID" value="NZ_JBHULZ010000023.1"/>
</dbReference>
<evidence type="ECO:0000256" key="2">
    <source>
        <dbReference type="ARBA" id="ARBA00022475"/>
    </source>
</evidence>
<dbReference type="Proteomes" id="UP001597357">
    <property type="component" value="Unassembled WGS sequence"/>
</dbReference>
<comment type="subcellular location">
    <subcellularLocation>
        <location evidence="6">Cell membrane</location>
        <topology evidence="6">Peripheral membrane protein</topology>
    </subcellularLocation>
</comment>
<proteinExistence type="inferred from homology"/>
<dbReference type="PANTHER" id="PTHR38344:SF1">
    <property type="entry name" value="INORGANIC CARBON TRANSPORTER SUBUNIT DABA-RELATED"/>
    <property type="match status" value="1"/>
</dbReference>
<protein>
    <recommendedName>
        <fullName evidence="6">Probable inorganic carbon transporter subunit DabA</fullName>
    </recommendedName>
</protein>
<dbReference type="PANTHER" id="PTHR38344">
    <property type="entry name" value="UPF0753 PROTEIN AQ_863"/>
    <property type="match status" value="1"/>
</dbReference>
<feature type="binding site" evidence="6">
    <location>
        <position position="299"/>
    </location>
    <ligand>
        <name>Zn(2+)</name>
        <dbReference type="ChEBI" id="CHEBI:29105"/>
    </ligand>
</feature>
<keyword evidence="3 6" id="KW-0479">Metal-binding</keyword>
<comment type="function">
    <text evidence="6">Part of an energy-coupled inorganic carbon pump.</text>
</comment>
<dbReference type="EMBL" id="JBHULZ010000023">
    <property type="protein sequence ID" value="MFD2697383.1"/>
    <property type="molecule type" value="Genomic_DNA"/>
</dbReference>
<name>A0ABW5SCA3_9FLAO</name>
<keyword evidence="2 6" id="KW-1003">Cell membrane</keyword>